<reference evidence="4 5" key="1">
    <citation type="submission" date="2014-09" db="EMBL/GenBank/DDBJ databases">
        <authorList>
            <person name="Martin A.A."/>
        </authorList>
    </citation>
    <scope>NUCLEOTIDE SEQUENCE</scope>
    <source>
        <strain evidence="5">ED321</strain>
        <strain evidence="4">ED321 Heterogonic</strain>
    </source>
</reference>
<dbReference type="CTD" id="36377013"/>
<evidence type="ECO:0000256" key="1">
    <source>
        <dbReference type="ARBA" id="ARBA00005872"/>
    </source>
</evidence>
<dbReference type="Gene3D" id="1.10.287.1490">
    <property type="match status" value="1"/>
</dbReference>
<evidence type="ECO:0000313" key="5">
    <source>
        <dbReference type="Proteomes" id="UP000035682"/>
    </source>
</evidence>
<feature type="coiled-coil region" evidence="3">
    <location>
        <begin position="62"/>
        <end position="254"/>
    </location>
</feature>
<dbReference type="PANTHER" id="PTHR21682:SF2">
    <property type="entry name" value="COILED-COIL DOMAIN-CONTAINING PROTEIN 149"/>
    <property type="match status" value="1"/>
</dbReference>
<dbReference type="WBParaSite" id="SRAE_1000290100.1">
    <property type="protein sequence ID" value="SRAE_1000290100.1"/>
    <property type="gene ID" value="WBGene00259518"/>
</dbReference>
<comment type="similarity">
    <text evidence="1">Belongs to the CCDC149 family.</text>
</comment>
<accession>A0A090L924</accession>
<evidence type="ECO:0000256" key="2">
    <source>
        <dbReference type="ARBA" id="ARBA00023054"/>
    </source>
</evidence>
<dbReference type="InterPro" id="IPR019179">
    <property type="entry name" value="CC149"/>
</dbReference>
<proteinExistence type="inferred from homology"/>
<dbReference type="RefSeq" id="XP_024503849.1">
    <property type="nucleotide sequence ID" value="XM_024650032.1"/>
</dbReference>
<gene>
    <name evidence="4 6 7" type="ORF">SRAE_1000290100</name>
</gene>
<evidence type="ECO:0000313" key="4">
    <source>
        <dbReference type="EMBL" id="CEF64648.1"/>
    </source>
</evidence>
<reference evidence="6" key="2">
    <citation type="submission" date="2020-12" db="UniProtKB">
        <authorList>
            <consortium name="WormBaseParasite"/>
        </authorList>
    </citation>
    <scope>IDENTIFICATION</scope>
</reference>
<name>A0A090L924_STRRB</name>
<evidence type="ECO:0000256" key="3">
    <source>
        <dbReference type="SAM" id="Coils"/>
    </source>
</evidence>
<dbReference type="AlphaFoldDB" id="A0A090L924"/>
<dbReference type="OrthoDB" id="5917629at2759"/>
<sequence>MNGNINYKTIGVTLDRNGKVHISEDNVKKLCNELEYFGRKIHSKTQTILKISQDLSLAHSKLEISEKNCQKLEIDIRKENELIEGLRKQFEKDYSKIRDKCNQLVKEKENFKKEKEYLLKENDQLKDEIRNLRKDCLGYRQKIAKLEVKEIGNEDYKEKSFEIEKFKKQSEELKNDVSVLLSDKEEIIKERDSMKEKVERLSQEIIYLLNGDPKAIDEDIDRVLADNRIMKAQLENMKQERGMAKATLKKYKNLLGRNSYVDDGETYDCQMEDFFPNRDTKIITFKQIKEILGSSGDGVTEDDYKTLTQLLVDYCNDKKLALTHQRNANKILAKKVSEMELKIKSLEKSREKICKSPNKDFLNELLLKK</sequence>
<organism evidence="4">
    <name type="scientific">Strongyloides ratti</name>
    <name type="common">Parasitic roundworm</name>
    <dbReference type="NCBI Taxonomy" id="34506"/>
    <lineage>
        <taxon>Eukaryota</taxon>
        <taxon>Metazoa</taxon>
        <taxon>Ecdysozoa</taxon>
        <taxon>Nematoda</taxon>
        <taxon>Chromadorea</taxon>
        <taxon>Rhabditida</taxon>
        <taxon>Tylenchina</taxon>
        <taxon>Panagrolaimomorpha</taxon>
        <taxon>Strongyloidoidea</taxon>
        <taxon>Strongyloididae</taxon>
        <taxon>Strongyloides</taxon>
    </lineage>
</organism>
<keyword evidence="2 3" id="KW-0175">Coiled coil</keyword>
<dbReference type="GeneID" id="36377013"/>
<evidence type="ECO:0000313" key="6">
    <source>
        <dbReference type="WBParaSite" id="SRAE_1000290100.1"/>
    </source>
</evidence>
<dbReference type="Pfam" id="PF09789">
    <property type="entry name" value="CC149"/>
    <property type="match status" value="1"/>
</dbReference>
<evidence type="ECO:0000313" key="7">
    <source>
        <dbReference type="WormBase" id="SRAE_1000290100"/>
    </source>
</evidence>
<dbReference type="WormBase" id="SRAE_1000290100">
    <property type="protein sequence ID" value="SRP07777"/>
    <property type="gene ID" value="WBGene00259518"/>
</dbReference>
<dbReference type="Proteomes" id="UP000035682">
    <property type="component" value="Unplaced"/>
</dbReference>
<dbReference type="PANTHER" id="PTHR21682">
    <property type="entry name" value="COILED-COIL DOMAIN-CONTAINING PROTEIN 149"/>
    <property type="match status" value="1"/>
</dbReference>
<protein>
    <submittedName>
        <fullName evidence="4 6">Coiled-coil domain-containing protein 149-A family-containing protein</fullName>
    </submittedName>
</protein>
<dbReference type="OMA" id="INMKQIR"/>
<keyword evidence="5" id="KW-1185">Reference proteome</keyword>
<dbReference type="EMBL" id="LN609528">
    <property type="protein sequence ID" value="CEF64648.1"/>
    <property type="molecule type" value="Genomic_DNA"/>
</dbReference>